<feature type="compositionally biased region" description="Low complexity" evidence="1">
    <location>
        <begin position="50"/>
        <end position="67"/>
    </location>
</feature>
<accession>A0A2J6TFX7</accession>
<dbReference type="RefSeq" id="XP_024738816.1">
    <property type="nucleotide sequence ID" value="XM_024876835.1"/>
</dbReference>
<name>A0A2J6TFX7_9HELO</name>
<dbReference type="OrthoDB" id="5280838at2759"/>
<dbReference type="InParanoid" id="A0A2J6TFX7"/>
<protein>
    <submittedName>
        <fullName evidence="2">Uncharacterized protein</fullName>
    </submittedName>
</protein>
<gene>
    <name evidence="2" type="ORF">K444DRAFT_558605</name>
</gene>
<evidence type="ECO:0000313" key="2">
    <source>
        <dbReference type="EMBL" id="PMD61912.1"/>
    </source>
</evidence>
<feature type="region of interest" description="Disordered" evidence="1">
    <location>
        <begin position="1"/>
        <end position="99"/>
    </location>
</feature>
<proteinExistence type="predicted"/>
<dbReference type="GeneID" id="36584913"/>
<evidence type="ECO:0000313" key="3">
    <source>
        <dbReference type="Proteomes" id="UP000235371"/>
    </source>
</evidence>
<organism evidence="2 3">
    <name type="scientific">Hyaloscypha bicolor E</name>
    <dbReference type="NCBI Taxonomy" id="1095630"/>
    <lineage>
        <taxon>Eukaryota</taxon>
        <taxon>Fungi</taxon>
        <taxon>Dikarya</taxon>
        <taxon>Ascomycota</taxon>
        <taxon>Pezizomycotina</taxon>
        <taxon>Leotiomycetes</taxon>
        <taxon>Helotiales</taxon>
        <taxon>Hyaloscyphaceae</taxon>
        <taxon>Hyaloscypha</taxon>
        <taxon>Hyaloscypha bicolor</taxon>
    </lineage>
</organism>
<dbReference type="AlphaFoldDB" id="A0A2J6TFX7"/>
<keyword evidence="3" id="KW-1185">Reference proteome</keyword>
<evidence type="ECO:0000256" key="1">
    <source>
        <dbReference type="SAM" id="MobiDB-lite"/>
    </source>
</evidence>
<reference evidence="2 3" key="1">
    <citation type="submission" date="2016-04" db="EMBL/GenBank/DDBJ databases">
        <title>A degradative enzymes factory behind the ericoid mycorrhizal symbiosis.</title>
        <authorList>
            <consortium name="DOE Joint Genome Institute"/>
            <person name="Martino E."/>
            <person name="Morin E."/>
            <person name="Grelet G."/>
            <person name="Kuo A."/>
            <person name="Kohler A."/>
            <person name="Daghino S."/>
            <person name="Barry K."/>
            <person name="Choi C."/>
            <person name="Cichocki N."/>
            <person name="Clum A."/>
            <person name="Copeland A."/>
            <person name="Hainaut M."/>
            <person name="Haridas S."/>
            <person name="Labutti K."/>
            <person name="Lindquist E."/>
            <person name="Lipzen A."/>
            <person name="Khouja H.-R."/>
            <person name="Murat C."/>
            <person name="Ohm R."/>
            <person name="Olson A."/>
            <person name="Spatafora J."/>
            <person name="Veneault-Fourrey C."/>
            <person name="Henrissat B."/>
            <person name="Grigoriev I."/>
            <person name="Martin F."/>
            <person name="Perotto S."/>
        </authorList>
    </citation>
    <scope>NUCLEOTIDE SEQUENCE [LARGE SCALE GENOMIC DNA]</scope>
    <source>
        <strain evidence="2 3">E</strain>
    </source>
</reference>
<dbReference type="Proteomes" id="UP000235371">
    <property type="component" value="Unassembled WGS sequence"/>
</dbReference>
<sequence length="367" mass="39984">MRYFDQPFSSSSPVLVLPPHLPPQPSFNMASNRPQFTSPFTNGAHQSPLTSSWSNPTPASATPTSAAGRKRSRDEAGSNLEDDYFPVQPPVVQPEPENEEEWEYGEGMTLIKPNRKGCIIEAGSQTGTWAEEKAEQEKTKAAAAAIAASVPERPILRASKSQRLHLSSTPSISEEVLSNGTLVSPGSPERTNGHAEPTVDDFTRHLGIGWSSVNTADEDIQAAARGWTKFIENHFPITDAKIRLQSKGLASYLVESNEGYFLFGEDLRQGRLVNTSLENTWVNLRGPVPIFEGDVIMEASSTPKIDVGLQPTTNGEMVMDGMNGHAMNNELQPMINGEHMINGIEGGTLHESQSLTGHTMEVEMDMS</sequence>
<dbReference type="EMBL" id="KZ613785">
    <property type="protein sequence ID" value="PMD61912.1"/>
    <property type="molecule type" value="Genomic_DNA"/>
</dbReference>
<feature type="compositionally biased region" description="Low complexity" evidence="1">
    <location>
        <begin position="1"/>
        <end position="18"/>
    </location>
</feature>
<feature type="compositionally biased region" description="Polar residues" evidence="1">
    <location>
        <begin position="28"/>
        <end position="49"/>
    </location>
</feature>